<feature type="compositionally biased region" description="Basic and acidic residues" evidence="1">
    <location>
        <begin position="335"/>
        <end position="347"/>
    </location>
</feature>
<feature type="region of interest" description="Disordered" evidence="1">
    <location>
        <begin position="332"/>
        <end position="361"/>
    </location>
</feature>
<feature type="compositionally biased region" description="Acidic residues" evidence="1">
    <location>
        <begin position="244"/>
        <end position="253"/>
    </location>
</feature>
<feature type="region of interest" description="Disordered" evidence="1">
    <location>
        <begin position="374"/>
        <end position="402"/>
    </location>
</feature>
<evidence type="ECO:0000256" key="1">
    <source>
        <dbReference type="SAM" id="MobiDB-lite"/>
    </source>
</evidence>
<dbReference type="InterPro" id="IPR033616">
    <property type="entry name" value="BLTP1"/>
</dbReference>
<dbReference type="Pfam" id="PF25040">
    <property type="entry name" value="BLTP1_C"/>
    <property type="match status" value="5"/>
</dbReference>
<sequence length="1312" mass="146529">QISVQNKESNMHSSYSYVITVNRPILLIKSSAVDKAILLWLNYKNTYDYWREQRNKMLKSKRNSSLSTPSVNAALNVDTEMDVNLSLKVTNGVYVCMPLYSADLSANMSALVVSLQSTDITVCVRKELACQAAFHNFKVKFIDNFDDQALNDSWIEKDSGDPTHSNYFYFPQGTYQFVSRATAAPDPTENANWILSVKWQMLGMVIDLDHRIGKLASLLVSTFSSLAYGDSDEEWEESGRESMVDSDGEEEQDAEIDATGEFGSLAQAEERVQWLERKMHEQSVLVTDLIQCRASEPAIEKERRKLRKLELARFKQFRKSVLDKLKRNAIRQKKRTLEPRKSEDRLGSRLTSESASSKQNSEELWLSRRYAASRSRSPSAMTPTSSAGRIQQHSDGLARMSDSNAPGDLVDMDIDVQVSIESGLCTLRAVVRQEEFPTPFSKKPSARDLKSKMWAANGSSALTKLAIPSVDVKAYYTSLDRNQTQTMARYVQTVFAHKYGKQSHRRRPAFYLAVELSSMPQESLVTPHLADFVEQMLEPLPENNALGSSVNLSTLNQSEIGESDVPIVEMDTSALPLDVLFHLTVQSSTVRFEGHQQRSAAADCLLKLPSLTLMASTRPVSDSAESADGDAAGGGIHLSATLSAFSLNIYSPHQMSSHDALSLTLDHISVLASRSKNIRYEPDNKVQFVLTANIGSANFNYDMRRLAELISFPKPWYRRAIVRRLFFGDHSVKTPTAGAHYSSSSGSKLSHKPDTALSISTWETVRKKEWSATVIFAVKWKELNVSAQMANTMGNTTLFIRVGALHGYCQLNSQLERIISVNFRLKSCSLSAHGGAISGQLSISKLRISCKHQIAFGKPPENAARVQLEEIQSRVEWMSRPIFIGRCEKPCAAFFDRWASACGDDGNVVRASVSVNLMGSWSDLQMIITKATVDDFIRIAGKLHSFFQEQMTNSRMVWGIKSSPVSDLPSAEEKPSALQHSSRYQHWPCVLDTLTEIQSRHKILPMPTGEDGVTVVGGTLELNAGMVSLACMHGEMNASSWALFHMRQPSLFFEPEAQYAFISDGKEVGVSVTERVTLRLGNLLPDLPTADDTAGQAVVCRVQQGRGSMVRQMSSVNACLEHMIGDVLKQLHLHPLGPGVPVARHSVLPLFEFPALDAVLSTLQEQVLDPDEVEAPIPEVRTSFICEFHDTVSVQTDFNAQVSFLPELIKTYMGNKEQTKEEKAADLNRDFRRYVCDKWVVDPKIRFIDRFKWNPPVIDEILRKLQIFDHRNTIPKALQRGMLDPCDALLARISFAILSIAKKSPSQSERKS</sequence>
<proteinExistence type="predicted"/>
<feature type="compositionally biased region" description="Low complexity" evidence="1">
    <location>
        <begin position="374"/>
        <end position="387"/>
    </location>
</feature>
<evidence type="ECO:0000259" key="2">
    <source>
        <dbReference type="SMART" id="SM01220"/>
    </source>
</evidence>
<dbReference type="Proteomes" id="UP000887569">
    <property type="component" value="Unplaced"/>
</dbReference>
<dbReference type="PANTHER" id="PTHR31640">
    <property type="entry name" value="TRANSMEMBRANE PROTEIN KIAA1109"/>
    <property type="match status" value="1"/>
</dbReference>
<evidence type="ECO:0000313" key="5">
    <source>
        <dbReference type="WBParaSite" id="PgB24X_g005_t04"/>
    </source>
</evidence>
<dbReference type="GO" id="GO:0098793">
    <property type="term" value="C:presynapse"/>
    <property type="evidence" value="ECO:0007669"/>
    <property type="project" value="GOC"/>
</dbReference>
<feature type="domain" description="Bridge-like lipid transfer protein family member 1 C-terminal" evidence="2">
    <location>
        <begin position="754"/>
        <end position="1300"/>
    </location>
</feature>
<evidence type="ECO:0000313" key="6">
    <source>
        <dbReference type="WBParaSite" id="PgB24X_g005_t05"/>
    </source>
</evidence>
<name>A0A914ZUM1_PARUN</name>
<dbReference type="PANTHER" id="PTHR31640:SF1">
    <property type="entry name" value="BRIDGE-LIKE LIPID TRANSFER PROTEIN FAMILY MEMBER 1"/>
    <property type="match status" value="1"/>
</dbReference>
<feature type="compositionally biased region" description="Polar residues" evidence="1">
    <location>
        <begin position="349"/>
        <end position="359"/>
    </location>
</feature>
<dbReference type="WBParaSite" id="PgB24X_g005_t04">
    <property type="protein sequence ID" value="PgB24X_g005_t04"/>
    <property type="gene ID" value="PgB24X_g005"/>
</dbReference>
<dbReference type="GO" id="GO:0048488">
    <property type="term" value="P:synaptic vesicle endocytosis"/>
    <property type="evidence" value="ECO:0007669"/>
    <property type="project" value="TreeGrafter"/>
</dbReference>
<dbReference type="SMART" id="SM01220">
    <property type="entry name" value="FSA_C"/>
    <property type="match status" value="1"/>
</dbReference>
<keyword evidence="3" id="KW-1185">Reference proteome</keyword>
<evidence type="ECO:0000313" key="4">
    <source>
        <dbReference type="WBParaSite" id="PgB24X_g005_t03"/>
    </source>
</evidence>
<dbReference type="WBParaSite" id="PgB24X_g005_t05">
    <property type="protein sequence ID" value="PgB24X_g005_t05"/>
    <property type="gene ID" value="PgB24X_g005"/>
</dbReference>
<protein>
    <submittedName>
        <fullName evidence="4 5">Bridge-like lipid transfer protein family member 1 C-terminal domain-containing protein</fullName>
    </submittedName>
</protein>
<organism evidence="3 6">
    <name type="scientific">Parascaris univalens</name>
    <name type="common">Nematode worm</name>
    <dbReference type="NCBI Taxonomy" id="6257"/>
    <lineage>
        <taxon>Eukaryota</taxon>
        <taxon>Metazoa</taxon>
        <taxon>Ecdysozoa</taxon>
        <taxon>Nematoda</taxon>
        <taxon>Chromadorea</taxon>
        <taxon>Rhabditida</taxon>
        <taxon>Spirurina</taxon>
        <taxon>Ascaridomorpha</taxon>
        <taxon>Ascaridoidea</taxon>
        <taxon>Ascarididae</taxon>
        <taxon>Parascaris</taxon>
    </lineage>
</organism>
<reference evidence="4 5" key="1">
    <citation type="submission" date="2022-11" db="UniProtKB">
        <authorList>
            <consortium name="WormBaseParasite"/>
        </authorList>
    </citation>
    <scope>IDENTIFICATION</scope>
</reference>
<dbReference type="InterPro" id="IPR056742">
    <property type="entry name" value="BLTP1_C"/>
</dbReference>
<evidence type="ECO:0000313" key="3">
    <source>
        <dbReference type="Proteomes" id="UP000887569"/>
    </source>
</evidence>
<dbReference type="WBParaSite" id="PgB24X_g005_t03">
    <property type="protein sequence ID" value="PgB24X_g005_t03"/>
    <property type="gene ID" value="PgB24X_g005"/>
</dbReference>
<feature type="region of interest" description="Disordered" evidence="1">
    <location>
        <begin position="232"/>
        <end position="253"/>
    </location>
</feature>
<accession>A0A914ZUM1</accession>